<name>A0AB34G5U7_9HYPO</name>
<keyword evidence="14" id="KW-1185">Reference proteome</keyword>
<evidence type="ECO:0000313" key="14">
    <source>
        <dbReference type="Proteomes" id="UP001163105"/>
    </source>
</evidence>
<dbReference type="AlphaFoldDB" id="A0AB34G5U7"/>
<dbReference type="GO" id="GO:0005524">
    <property type="term" value="F:ATP binding"/>
    <property type="evidence" value="ECO:0007669"/>
    <property type="project" value="UniProtKB-UniRule"/>
</dbReference>
<dbReference type="PROSITE" id="PS00107">
    <property type="entry name" value="PROTEIN_KINASE_ATP"/>
    <property type="match status" value="1"/>
</dbReference>
<feature type="domain" description="Protein kinase" evidence="12">
    <location>
        <begin position="219"/>
        <end position="488"/>
    </location>
</feature>
<dbReference type="SMART" id="SM00220">
    <property type="entry name" value="S_TKc"/>
    <property type="match status" value="1"/>
</dbReference>
<dbReference type="InterPro" id="IPR017441">
    <property type="entry name" value="Protein_kinase_ATP_BS"/>
</dbReference>
<evidence type="ECO:0000256" key="7">
    <source>
        <dbReference type="ARBA" id="ARBA00022840"/>
    </source>
</evidence>
<evidence type="ECO:0000256" key="5">
    <source>
        <dbReference type="ARBA" id="ARBA00022741"/>
    </source>
</evidence>
<dbReference type="PANTHER" id="PTHR48012:SF10">
    <property type="entry name" value="FI20177P1"/>
    <property type="match status" value="1"/>
</dbReference>
<evidence type="ECO:0000256" key="2">
    <source>
        <dbReference type="ARBA" id="ARBA00012513"/>
    </source>
</evidence>
<feature type="region of interest" description="Disordered" evidence="11">
    <location>
        <begin position="574"/>
        <end position="602"/>
    </location>
</feature>
<dbReference type="GO" id="GO:0005737">
    <property type="term" value="C:cytoplasm"/>
    <property type="evidence" value="ECO:0007669"/>
    <property type="project" value="TreeGrafter"/>
</dbReference>
<organism evidence="13 14">
    <name type="scientific">Purpureocillium lavendulum</name>
    <dbReference type="NCBI Taxonomy" id="1247861"/>
    <lineage>
        <taxon>Eukaryota</taxon>
        <taxon>Fungi</taxon>
        <taxon>Dikarya</taxon>
        <taxon>Ascomycota</taxon>
        <taxon>Pezizomycotina</taxon>
        <taxon>Sordariomycetes</taxon>
        <taxon>Hypocreomycetidae</taxon>
        <taxon>Hypocreales</taxon>
        <taxon>Ophiocordycipitaceae</taxon>
        <taxon>Purpureocillium</taxon>
    </lineage>
</organism>
<dbReference type="SUPFAM" id="SSF56112">
    <property type="entry name" value="Protein kinase-like (PK-like)"/>
    <property type="match status" value="1"/>
</dbReference>
<feature type="binding site" evidence="10">
    <location>
        <position position="248"/>
    </location>
    <ligand>
        <name>ATP</name>
        <dbReference type="ChEBI" id="CHEBI:30616"/>
    </ligand>
</feature>
<feature type="compositionally biased region" description="Polar residues" evidence="11">
    <location>
        <begin position="790"/>
        <end position="807"/>
    </location>
</feature>
<sequence>MFFFNTTQALQHITPVPAGTAVKKSIELLQGHEFFIQCDPHMVKYEAIDTPSDPVPTLPDDRGVAAVAAPKCYAVTDKVHALPAGLGDSAVVSTYEFINIERGVFVRIRSPLNTTMETVWEIRETDDGGSELVEDVLIKCSRLLVGVVKSTCESGWKGIHEKMVDKMAQPVPVVNAMASLQVRWPEMAGTKQRALEDAKKMQRAVTEECAKSGRELPPYQLSELIGKGSFGRVYKATSQKSGELVAVKIIDIEESDTANPKLTDTYGDLLKEINALKLLSDSGAKNVNHVIEALPVGHSMWMITEYCAGGSVATLMRPTAPGAPGGLQEKWIIPILREVAEAMYWVHRQGIIHRDLKCANVLVTEVGDVQLCDFGVAGVIETKFDKRSTFIGTPHWMAPELFDQSTSYGTEIDIWAFGAMVYEIASGLPPNVTDGIDFSRLGSRLKQQTPRLEGDQYSAGLKDLAAYCLQPDPTKRPAIEQVQRHRYIFKTEDAFPTSTLRHLVRAFKLWEAQGGDRRSLFAPGGAQGLSDVSSAALANDEWTFSTTAAFDQQVLDNGGAQDVYDVYGSNVDFTQQPFEETSRPPKGKSRRRPPPHLPSVKAPLEKVFDPNTISNYEDNSRAYYGKLFMAPVSDLPLRDESAPAADVRESLIDLDASLHGSDLSQFVDMDTIKAGDPRASTDYDFGDVSHFVKAPLSDPADVNNNRRTQDWKFPTMAPPASANPEMFRFPFTDDASTPDTGRPPLLHQQTEPLQNSMAFSDLASSKPSSINRASVGSLIDLDMSFPDSATDYTRPSTSHSDVGSMSGSEVGGANPFELEKHTSLYVTSHTVREPSIYVSDDSEYATALADVRSGHSSDGEQSQRQLETDEQPADGVRPYSLSDFADMDPESMSPPPTAAPRMAKFPAPYQEQPQEPSEQPSDEGQGQDQGQRQDQGPMHFREPSPSNYASLPRLPHAPSPAVMEGRASSEEVKYELRRMAMSLGDHLSHANAYLSVLPIRGGGAARMEAFGDGE</sequence>
<dbReference type="FunFam" id="1.10.510.10:FF:000670">
    <property type="entry name" value="Serine/threonin protein kinase, putative"/>
    <property type="match status" value="1"/>
</dbReference>
<dbReference type="GO" id="GO:0004674">
    <property type="term" value="F:protein serine/threonine kinase activity"/>
    <property type="evidence" value="ECO:0007669"/>
    <property type="project" value="UniProtKB-KW"/>
</dbReference>
<keyword evidence="7 10" id="KW-0067">ATP-binding</keyword>
<accession>A0AB34G5U7</accession>
<comment type="catalytic activity">
    <reaction evidence="9">
        <text>L-seryl-[protein] + ATP = O-phospho-L-seryl-[protein] + ADP + H(+)</text>
        <dbReference type="Rhea" id="RHEA:17989"/>
        <dbReference type="Rhea" id="RHEA-COMP:9863"/>
        <dbReference type="Rhea" id="RHEA-COMP:11604"/>
        <dbReference type="ChEBI" id="CHEBI:15378"/>
        <dbReference type="ChEBI" id="CHEBI:29999"/>
        <dbReference type="ChEBI" id="CHEBI:30616"/>
        <dbReference type="ChEBI" id="CHEBI:83421"/>
        <dbReference type="ChEBI" id="CHEBI:456216"/>
        <dbReference type="EC" id="2.7.11.1"/>
    </reaction>
</comment>
<evidence type="ECO:0000256" key="10">
    <source>
        <dbReference type="PROSITE-ProRule" id="PRU10141"/>
    </source>
</evidence>
<evidence type="ECO:0000256" key="6">
    <source>
        <dbReference type="ARBA" id="ARBA00022777"/>
    </source>
</evidence>
<dbReference type="InterPro" id="IPR055481">
    <property type="entry name" value="DUF7053"/>
</dbReference>
<protein>
    <recommendedName>
        <fullName evidence="2">non-specific serine/threonine protein kinase</fullName>
        <ecNumber evidence="2">2.7.11.1</ecNumber>
    </recommendedName>
</protein>
<dbReference type="Gene3D" id="1.10.510.10">
    <property type="entry name" value="Transferase(Phosphotransferase) domain 1"/>
    <property type="match status" value="1"/>
</dbReference>
<keyword evidence="5 10" id="KW-0547">Nucleotide-binding</keyword>
<gene>
    <name evidence="13" type="ORF">O9K51_00937</name>
</gene>
<evidence type="ECO:0000256" key="11">
    <source>
        <dbReference type="SAM" id="MobiDB-lite"/>
    </source>
</evidence>
<dbReference type="Pfam" id="PF00069">
    <property type="entry name" value="Pkinase"/>
    <property type="match status" value="1"/>
</dbReference>
<feature type="region of interest" description="Disordered" evidence="11">
    <location>
        <begin position="790"/>
        <end position="810"/>
    </location>
</feature>
<comment type="similarity">
    <text evidence="1">Belongs to the protein kinase superfamily. STE Ser/Thr protein kinase family. STE20 subfamily.</text>
</comment>
<dbReference type="Proteomes" id="UP001163105">
    <property type="component" value="Unassembled WGS sequence"/>
</dbReference>
<dbReference type="EC" id="2.7.11.1" evidence="2"/>
<dbReference type="PANTHER" id="PTHR48012">
    <property type="entry name" value="STERILE20-LIKE KINASE, ISOFORM B-RELATED"/>
    <property type="match status" value="1"/>
</dbReference>
<reference evidence="13" key="1">
    <citation type="submission" date="2023-01" db="EMBL/GenBank/DDBJ databases">
        <title>The growth and conidiation of Purpureocillium lavendulum are regulated by nitrogen source and histone H3K14 acetylation.</title>
        <authorList>
            <person name="Tang P."/>
            <person name="Han J."/>
            <person name="Zhang C."/>
            <person name="Tang P."/>
            <person name="Qi F."/>
            <person name="Zhang K."/>
            <person name="Liang L."/>
        </authorList>
    </citation>
    <scope>NUCLEOTIDE SEQUENCE</scope>
    <source>
        <strain evidence="13">YMF1.00683</strain>
    </source>
</reference>
<evidence type="ECO:0000313" key="13">
    <source>
        <dbReference type="EMBL" id="KAJ6446166.1"/>
    </source>
</evidence>
<evidence type="ECO:0000259" key="12">
    <source>
        <dbReference type="PROSITE" id="PS50011"/>
    </source>
</evidence>
<evidence type="ECO:0000256" key="1">
    <source>
        <dbReference type="ARBA" id="ARBA00008874"/>
    </source>
</evidence>
<proteinExistence type="inferred from homology"/>
<evidence type="ECO:0000256" key="3">
    <source>
        <dbReference type="ARBA" id="ARBA00022527"/>
    </source>
</evidence>
<keyword evidence="3" id="KW-0723">Serine/threonine-protein kinase</keyword>
<keyword evidence="4" id="KW-0808">Transferase</keyword>
<dbReference type="EMBL" id="JAQHRD010000001">
    <property type="protein sequence ID" value="KAJ6446166.1"/>
    <property type="molecule type" value="Genomic_DNA"/>
</dbReference>
<feature type="compositionally biased region" description="Basic residues" evidence="11">
    <location>
        <begin position="585"/>
        <end position="594"/>
    </location>
</feature>
<evidence type="ECO:0000256" key="4">
    <source>
        <dbReference type="ARBA" id="ARBA00022679"/>
    </source>
</evidence>
<dbReference type="InterPro" id="IPR011009">
    <property type="entry name" value="Kinase-like_dom_sf"/>
</dbReference>
<evidence type="ECO:0000256" key="9">
    <source>
        <dbReference type="ARBA" id="ARBA00048679"/>
    </source>
</evidence>
<feature type="region of interest" description="Disordered" evidence="11">
    <location>
        <begin position="851"/>
        <end position="966"/>
    </location>
</feature>
<dbReference type="InterPro" id="IPR008271">
    <property type="entry name" value="Ser/Thr_kinase_AS"/>
</dbReference>
<dbReference type="PROSITE" id="PS50011">
    <property type="entry name" value="PROTEIN_KINASE_DOM"/>
    <property type="match status" value="1"/>
</dbReference>
<evidence type="ECO:0000256" key="8">
    <source>
        <dbReference type="ARBA" id="ARBA00047899"/>
    </source>
</evidence>
<comment type="catalytic activity">
    <reaction evidence="8">
        <text>L-threonyl-[protein] + ATP = O-phospho-L-threonyl-[protein] + ADP + H(+)</text>
        <dbReference type="Rhea" id="RHEA:46608"/>
        <dbReference type="Rhea" id="RHEA-COMP:11060"/>
        <dbReference type="Rhea" id="RHEA-COMP:11605"/>
        <dbReference type="ChEBI" id="CHEBI:15378"/>
        <dbReference type="ChEBI" id="CHEBI:30013"/>
        <dbReference type="ChEBI" id="CHEBI:30616"/>
        <dbReference type="ChEBI" id="CHEBI:61977"/>
        <dbReference type="ChEBI" id="CHEBI:456216"/>
        <dbReference type="EC" id="2.7.11.1"/>
    </reaction>
</comment>
<dbReference type="InterPro" id="IPR000719">
    <property type="entry name" value="Prot_kinase_dom"/>
</dbReference>
<dbReference type="Pfam" id="PF23155">
    <property type="entry name" value="DUF7053"/>
    <property type="match status" value="1"/>
</dbReference>
<keyword evidence="6 13" id="KW-0418">Kinase</keyword>
<dbReference type="InterPro" id="IPR050629">
    <property type="entry name" value="STE20/SPS1-PAK"/>
</dbReference>
<comment type="caution">
    <text evidence="13">The sequence shown here is derived from an EMBL/GenBank/DDBJ whole genome shotgun (WGS) entry which is preliminary data.</text>
</comment>
<dbReference type="PROSITE" id="PS00108">
    <property type="entry name" value="PROTEIN_KINASE_ST"/>
    <property type="match status" value="1"/>
</dbReference>
<feature type="compositionally biased region" description="Low complexity" evidence="11">
    <location>
        <begin position="908"/>
        <end position="936"/>
    </location>
</feature>